<evidence type="ECO:0000256" key="1">
    <source>
        <dbReference type="ARBA" id="ARBA00006672"/>
    </source>
</evidence>
<dbReference type="Pfam" id="PF00653">
    <property type="entry name" value="BIR"/>
    <property type="match status" value="3"/>
</dbReference>
<dbReference type="GO" id="GO:0006915">
    <property type="term" value="P:apoptotic process"/>
    <property type="evidence" value="ECO:0007669"/>
    <property type="project" value="UniProtKB-KW"/>
</dbReference>
<dbReference type="InterPro" id="IPR013083">
    <property type="entry name" value="Znf_RING/FYVE/PHD"/>
</dbReference>
<dbReference type="PROSITE" id="PS50089">
    <property type="entry name" value="ZF_RING_2"/>
    <property type="match status" value="1"/>
</dbReference>
<dbReference type="Gene3D" id="3.30.40.10">
    <property type="entry name" value="Zinc/RING finger domain, C3HC4 (zinc finger)"/>
    <property type="match status" value="1"/>
</dbReference>
<name>A0AAD9L3I6_RIDPI</name>
<evidence type="ECO:0000313" key="9">
    <source>
        <dbReference type="EMBL" id="KAK2182414.1"/>
    </source>
</evidence>
<dbReference type="Gene3D" id="1.10.8.10">
    <property type="entry name" value="DNA helicase RuvA subunit, C-terminal domain"/>
    <property type="match status" value="1"/>
</dbReference>
<feature type="region of interest" description="Disordered" evidence="7">
    <location>
        <begin position="428"/>
        <end position="452"/>
    </location>
</feature>
<evidence type="ECO:0000313" key="10">
    <source>
        <dbReference type="Proteomes" id="UP001209878"/>
    </source>
</evidence>
<evidence type="ECO:0000256" key="7">
    <source>
        <dbReference type="SAM" id="MobiDB-lite"/>
    </source>
</evidence>
<feature type="compositionally biased region" description="Low complexity" evidence="7">
    <location>
        <begin position="436"/>
        <end position="450"/>
    </location>
</feature>
<keyword evidence="3" id="KW-0479">Metal-binding</keyword>
<dbReference type="GO" id="GO:0043027">
    <property type="term" value="F:cysteine-type endopeptidase inhibitor activity involved in apoptotic process"/>
    <property type="evidence" value="ECO:0007669"/>
    <property type="project" value="TreeGrafter"/>
</dbReference>
<accession>A0AAD9L3I6</accession>
<evidence type="ECO:0000259" key="8">
    <source>
        <dbReference type="PROSITE" id="PS50089"/>
    </source>
</evidence>
<dbReference type="GO" id="GO:0043066">
    <property type="term" value="P:negative regulation of apoptotic process"/>
    <property type="evidence" value="ECO:0007669"/>
    <property type="project" value="TreeGrafter"/>
</dbReference>
<gene>
    <name evidence="9" type="ORF">NP493_354g00038</name>
</gene>
<evidence type="ECO:0000256" key="5">
    <source>
        <dbReference type="ARBA" id="ARBA00022833"/>
    </source>
</evidence>
<dbReference type="PROSITE" id="PS50143">
    <property type="entry name" value="BIR_REPEAT_2"/>
    <property type="match status" value="3"/>
</dbReference>
<dbReference type="InterPro" id="IPR050784">
    <property type="entry name" value="IAP"/>
</dbReference>
<keyword evidence="5" id="KW-0862">Zinc</keyword>
<dbReference type="PANTHER" id="PTHR10044">
    <property type="entry name" value="INHIBITOR OF APOPTOSIS"/>
    <property type="match status" value="1"/>
</dbReference>
<evidence type="ECO:0000256" key="2">
    <source>
        <dbReference type="ARBA" id="ARBA00022703"/>
    </source>
</evidence>
<dbReference type="InterPro" id="IPR001370">
    <property type="entry name" value="BIR_rpt"/>
</dbReference>
<dbReference type="Proteomes" id="UP001209878">
    <property type="component" value="Unassembled WGS sequence"/>
</dbReference>
<keyword evidence="10" id="KW-1185">Reference proteome</keyword>
<proteinExistence type="inferred from homology"/>
<keyword evidence="2" id="KW-0053">Apoptosis</keyword>
<feature type="compositionally biased region" description="Polar residues" evidence="7">
    <location>
        <begin position="160"/>
        <end position="186"/>
    </location>
</feature>
<dbReference type="Gene3D" id="1.10.1170.10">
    <property type="entry name" value="Inhibitor Of Apoptosis Protein (2mihbC-IAP-1), Chain A"/>
    <property type="match status" value="3"/>
</dbReference>
<keyword evidence="4 6" id="KW-0863">Zinc-finger</keyword>
<organism evidence="9 10">
    <name type="scientific">Ridgeia piscesae</name>
    <name type="common">Tubeworm</name>
    <dbReference type="NCBI Taxonomy" id="27915"/>
    <lineage>
        <taxon>Eukaryota</taxon>
        <taxon>Metazoa</taxon>
        <taxon>Spiralia</taxon>
        <taxon>Lophotrochozoa</taxon>
        <taxon>Annelida</taxon>
        <taxon>Polychaeta</taxon>
        <taxon>Sedentaria</taxon>
        <taxon>Canalipalpata</taxon>
        <taxon>Sabellida</taxon>
        <taxon>Siboglinidae</taxon>
        <taxon>Ridgeia</taxon>
    </lineage>
</organism>
<dbReference type="Pfam" id="PF13920">
    <property type="entry name" value="zf-C3HC4_3"/>
    <property type="match status" value="1"/>
</dbReference>
<protein>
    <recommendedName>
        <fullName evidence="8">RING-type domain-containing protein</fullName>
    </recommendedName>
</protein>
<dbReference type="GO" id="GO:0005634">
    <property type="term" value="C:nucleus"/>
    <property type="evidence" value="ECO:0007669"/>
    <property type="project" value="TreeGrafter"/>
</dbReference>
<reference evidence="9" key="1">
    <citation type="journal article" date="2023" name="Mol. Biol. Evol.">
        <title>Third-Generation Sequencing Reveals the Adaptive Role of the Epigenome in Three Deep-Sea Polychaetes.</title>
        <authorList>
            <person name="Perez M."/>
            <person name="Aroh O."/>
            <person name="Sun Y."/>
            <person name="Lan Y."/>
            <person name="Juniper S.K."/>
            <person name="Young C.R."/>
            <person name="Angers B."/>
            <person name="Qian P.Y."/>
        </authorList>
    </citation>
    <scope>NUCLEOTIDE SEQUENCE</scope>
    <source>
        <strain evidence="9">R07B-5</strain>
    </source>
</reference>
<dbReference type="GO" id="GO:0031398">
    <property type="term" value="P:positive regulation of protein ubiquitination"/>
    <property type="evidence" value="ECO:0007669"/>
    <property type="project" value="TreeGrafter"/>
</dbReference>
<evidence type="ECO:0000256" key="4">
    <source>
        <dbReference type="ARBA" id="ARBA00022771"/>
    </source>
</evidence>
<evidence type="ECO:0000256" key="6">
    <source>
        <dbReference type="PROSITE-ProRule" id="PRU00175"/>
    </source>
</evidence>
<dbReference type="GO" id="GO:0008270">
    <property type="term" value="F:zinc ion binding"/>
    <property type="evidence" value="ECO:0007669"/>
    <property type="project" value="UniProtKB-KW"/>
</dbReference>
<dbReference type="SMART" id="SM00238">
    <property type="entry name" value="BIR"/>
    <property type="match status" value="3"/>
</dbReference>
<feature type="domain" description="RING-type" evidence="8">
    <location>
        <begin position="548"/>
        <end position="583"/>
    </location>
</feature>
<dbReference type="GO" id="GO:0051726">
    <property type="term" value="P:regulation of cell cycle"/>
    <property type="evidence" value="ECO:0007669"/>
    <property type="project" value="TreeGrafter"/>
</dbReference>
<dbReference type="InterPro" id="IPR001841">
    <property type="entry name" value="Znf_RING"/>
</dbReference>
<comment type="caution">
    <text evidence="9">The sequence shown here is derived from an EMBL/GenBank/DDBJ whole genome shotgun (WGS) entry which is preliminary data.</text>
</comment>
<dbReference type="SUPFAM" id="SSF57924">
    <property type="entry name" value="Inhibitor of apoptosis (IAP) repeat"/>
    <property type="match status" value="3"/>
</dbReference>
<dbReference type="GO" id="GO:0061630">
    <property type="term" value="F:ubiquitin protein ligase activity"/>
    <property type="evidence" value="ECO:0007669"/>
    <property type="project" value="TreeGrafter"/>
</dbReference>
<dbReference type="AlphaFoldDB" id="A0AAD9L3I6"/>
<dbReference type="PANTHER" id="PTHR10044:SF139">
    <property type="entry name" value="DEATH-ASSOCIATED INHIBITOR OF APOPTOSIS 2"/>
    <property type="match status" value="1"/>
</dbReference>
<comment type="similarity">
    <text evidence="1">Belongs to the IAP family.</text>
</comment>
<dbReference type="EMBL" id="JAODUO010000354">
    <property type="protein sequence ID" value="KAK2182414.1"/>
    <property type="molecule type" value="Genomic_DNA"/>
</dbReference>
<dbReference type="PROSITE" id="PS01282">
    <property type="entry name" value="BIR_REPEAT_1"/>
    <property type="match status" value="2"/>
</dbReference>
<dbReference type="FunFam" id="1.10.1170.10:FF:000002">
    <property type="entry name" value="Baculoviral IAP repeat containing 7"/>
    <property type="match status" value="1"/>
</dbReference>
<feature type="region of interest" description="Disordered" evidence="7">
    <location>
        <begin position="95"/>
        <end position="195"/>
    </location>
</feature>
<dbReference type="FunFam" id="1.10.1170.10:FF:000003">
    <property type="entry name" value="E3 ubiquitin-protein ligase XIAP"/>
    <property type="match status" value="1"/>
</dbReference>
<dbReference type="CDD" id="cd00022">
    <property type="entry name" value="BIR"/>
    <property type="match status" value="3"/>
</dbReference>
<sequence length="595" mass="66098">MEIYSRRKVAGPPFEEGEEMKYEGVRVTTFNVWPRRAKMWPTRLAKAGFYYTGQDEQVACFSCNGHLNTWKAGDSPMTEHKRLFPRCEFVTGIDSTNVPLGEAPQTPTPRSDRHGNNSSNVPLGVARVIPDGAQRCRSDRRNRSAYRRPVAASSRDHCDGSTSLSCRTNAINQQHPRGQYESLPSSSDRHAQSRSQHIPGMLAGAAPLVTDRPFTNHDLQDMKLECKRLDSFMDWPHFVDVSKEHLAKAGLYYLGIADRVRCAFCSGILRNWQSGDEPMAEHRKFFPNCAFVRDPHAAGNVTIEEENANPQLASQNIPLNPSRSSQLGVMIARPAHQRYAVEAVRLASFERWRQTIGPSPTSLAKAGFFYIGHGDNVKCFFCDGGLRNWERGDDAWTEHARWFPRCNFVKTVKGEEFILRMNSANTVQNSARSMPTNSSSQGNQGTTSGTRRFPVEPRTVRARMDTTRVQLVLEMGFPRETVYNAIHNRLVTVGAGNTAVSAETTTAAAAVGTSQALKATTENSAAGGDIKRDQEATQSNTTEQRLLCKICLNDEANILFLPCGHLCSCPHCAPALRNCAICRALIKGTVRVYLT</sequence>
<dbReference type="GO" id="GO:0005737">
    <property type="term" value="C:cytoplasm"/>
    <property type="evidence" value="ECO:0007669"/>
    <property type="project" value="TreeGrafter"/>
</dbReference>
<evidence type="ECO:0000256" key="3">
    <source>
        <dbReference type="ARBA" id="ARBA00022723"/>
    </source>
</evidence>